<dbReference type="PANTHER" id="PTHR43465">
    <property type="entry name" value="DUF1680 DOMAIN PROTEIN (AFU_ORTHOLOGUE AFUA_1G08910)"/>
    <property type="match status" value="1"/>
</dbReference>
<dbReference type="Pfam" id="PF07944">
    <property type="entry name" value="Beta-AFase-like_GH127_cat"/>
    <property type="match status" value="1"/>
</dbReference>
<evidence type="ECO:0000313" key="2">
    <source>
        <dbReference type="Proteomes" id="UP000218263"/>
    </source>
</evidence>
<dbReference type="KEGG" id="mgot:MgSA37_03701"/>
<dbReference type="InterPro" id="IPR049174">
    <property type="entry name" value="Beta-AFase-like"/>
</dbReference>
<dbReference type="Pfam" id="PF20736">
    <property type="entry name" value="Glyco_hydro127M"/>
    <property type="match status" value="1"/>
</dbReference>
<reference evidence="1 2" key="1">
    <citation type="submission" date="2015-12" db="EMBL/GenBank/DDBJ databases">
        <title>Genome sequence of Mucilaginibacter gotjawali.</title>
        <authorList>
            <person name="Lee J.S."/>
            <person name="Lee K.C."/>
            <person name="Kim K.K."/>
            <person name="Lee B.W."/>
        </authorList>
    </citation>
    <scope>NUCLEOTIDE SEQUENCE [LARGE SCALE GENOMIC DNA]</scope>
    <source>
        <strain evidence="1 2">SA3-7</strain>
    </source>
</reference>
<dbReference type="Proteomes" id="UP000218263">
    <property type="component" value="Chromosome"/>
</dbReference>
<dbReference type="GO" id="GO:0102478">
    <property type="term" value="F:beta-L-arabinofuranosidase activity"/>
    <property type="evidence" value="ECO:0007669"/>
    <property type="project" value="UniProtKB-EC"/>
</dbReference>
<name>A0A110B450_9SPHI</name>
<dbReference type="AlphaFoldDB" id="A0A110B450"/>
<evidence type="ECO:0000313" key="1">
    <source>
        <dbReference type="EMBL" id="BAU55512.1"/>
    </source>
</evidence>
<keyword evidence="1" id="KW-0326">Glycosidase</keyword>
<accession>A0A110B450</accession>
<dbReference type="PANTHER" id="PTHR43465:SF2">
    <property type="entry name" value="DUF1680 DOMAIN PROTEIN (AFU_ORTHOLOGUE AFUA_1G08910)"/>
    <property type="match status" value="1"/>
</dbReference>
<dbReference type="RefSeq" id="WP_096353870.1">
    <property type="nucleotide sequence ID" value="NZ_AP017313.1"/>
</dbReference>
<dbReference type="SUPFAM" id="SSF48208">
    <property type="entry name" value="Six-hairpin glycosidases"/>
    <property type="match status" value="1"/>
</dbReference>
<dbReference type="InterPro" id="IPR012878">
    <property type="entry name" value="Beta-AFase-like_GH127_cat"/>
</dbReference>
<dbReference type="OrthoDB" id="9757939at2"/>
<dbReference type="InterPro" id="IPR049046">
    <property type="entry name" value="Beta-AFase-like_GH127_middle"/>
</dbReference>
<organism evidence="1 2">
    <name type="scientific">Mucilaginibacter gotjawali</name>
    <dbReference type="NCBI Taxonomy" id="1550579"/>
    <lineage>
        <taxon>Bacteria</taxon>
        <taxon>Pseudomonadati</taxon>
        <taxon>Bacteroidota</taxon>
        <taxon>Sphingobacteriia</taxon>
        <taxon>Sphingobacteriales</taxon>
        <taxon>Sphingobacteriaceae</taxon>
        <taxon>Mucilaginibacter</taxon>
    </lineage>
</organism>
<dbReference type="EMBL" id="AP017313">
    <property type="protein sequence ID" value="BAU55512.1"/>
    <property type="molecule type" value="Genomic_DNA"/>
</dbReference>
<dbReference type="InterPro" id="IPR008928">
    <property type="entry name" value="6-hairpin_glycosidase_sf"/>
</dbReference>
<proteinExistence type="predicted"/>
<keyword evidence="1" id="KW-0378">Hydrolase</keyword>
<protein>
    <submittedName>
        <fullName evidence="1">Non-reducing end beta-L-arabinofuranosidase</fullName>
        <ecNumber evidence="1">3.2.1.185</ecNumber>
    </submittedName>
</protein>
<sequence length="609" mass="68270">MRRFLLFLLLGLAGSKAMCIDPVKTYGPIIPNKIQDKYTPAYYQNIGGYLGYRMNINLEKRLLKIDSATLLSGFRKRPGEQVWIGEHVGKFLFSASKTYAYTHDARIKHLMDDMVQKYIVCQLPDGYLGTYLYKDRWTDWDVWAHKYAIIGLLNYYSVTGYKPALETAKRAADLICRTFGDGPGKRDLMLAGDHVGLAPGSILEPMVDLYRYTGNKKYLDFSKYILRAFEQKDGPKIIGGLEKYGDVTKVGDAKAYEMLSCFLGMLKYYKLTGDTKYLTLLQSAWVDITKHHLYITGTASDHEVFPADGTLRATNNDDMGEGCVTVTWIQFNLSLLQITGDTKYATEMERSVYNHLLAAENPQTGCVSYYTALQGAKPYRCDQGYSCCLSSVPRAISLIPEMMGGKINNVFTVLLYENGEASTQIVANDHSKIGLKVDAVTRFPLDGKVEYTITPSAAKTFKIDFRVPDWSENFTASVNGETYKGKKGQLLGIERKWSAGDKVSIAFDMPVQVIPGGISFPNAIAVKRGPQVFAIDKGLNRQIDSLKDVNYFKYDGALTNASANLPADWDWKEAFFLNMKVNNIPQQVMMVPFAEAGQKSASIEVWINR</sequence>
<dbReference type="GO" id="GO:0005975">
    <property type="term" value="P:carbohydrate metabolic process"/>
    <property type="evidence" value="ECO:0007669"/>
    <property type="project" value="InterPro"/>
</dbReference>
<keyword evidence="2" id="KW-1185">Reference proteome</keyword>
<dbReference type="EC" id="3.2.1.185" evidence="1"/>
<gene>
    <name evidence="1" type="primary">hypBA1_2</name>
    <name evidence="1" type="ORF">MgSA37_03701</name>
</gene>